<evidence type="ECO:0000256" key="1">
    <source>
        <dbReference type="SAM" id="MobiDB-lite"/>
    </source>
</evidence>
<dbReference type="HOGENOM" id="CLU_2849834_0_0_1"/>
<reference evidence="2" key="2">
    <citation type="submission" date="2010-07" db="EMBL/GenBank/DDBJ databases">
        <authorList>
            <consortium name="The Broad Institute Genome Sequencing Platform"/>
            <consortium name="Broad Institute Genome Sequencing Center for Infectious Disease"/>
            <person name="Ma L.-J."/>
            <person name="Dead R."/>
            <person name="Young S."/>
            <person name="Zeng Q."/>
            <person name="Koehrsen M."/>
            <person name="Alvarado L."/>
            <person name="Berlin A."/>
            <person name="Chapman S.B."/>
            <person name="Chen Z."/>
            <person name="Freedman E."/>
            <person name="Gellesch M."/>
            <person name="Goldberg J."/>
            <person name="Griggs A."/>
            <person name="Gujja S."/>
            <person name="Heilman E.R."/>
            <person name="Heiman D."/>
            <person name="Hepburn T."/>
            <person name="Howarth C."/>
            <person name="Jen D."/>
            <person name="Larson L."/>
            <person name="Mehta T."/>
            <person name="Neiman D."/>
            <person name="Pearson M."/>
            <person name="Roberts A."/>
            <person name="Saif S."/>
            <person name="Shea T."/>
            <person name="Shenoy N."/>
            <person name="Sisk P."/>
            <person name="Stolte C."/>
            <person name="Sykes S."/>
            <person name="Walk T."/>
            <person name="White J."/>
            <person name="Yandava C."/>
            <person name="Haas B."/>
            <person name="Nusbaum C."/>
            <person name="Birren B."/>
        </authorList>
    </citation>
    <scope>NUCLEOTIDE SEQUENCE</scope>
    <source>
        <strain evidence="2">R3-111a-1</strain>
    </source>
</reference>
<name>J3PF33_GAET3</name>
<protein>
    <submittedName>
        <fullName evidence="2 3">Uncharacterized protein</fullName>
    </submittedName>
</protein>
<feature type="region of interest" description="Disordered" evidence="1">
    <location>
        <begin position="22"/>
        <end position="65"/>
    </location>
</feature>
<reference evidence="4" key="1">
    <citation type="submission" date="2010-07" db="EMBL/GenBank/DDBJ databases">
        <title>The genome sequence of Gaeumannomyces graminis var. tritici strain R3-111a-1.</title>
        <authorList>
            <consortium name="The Broad Institute Genome Sequencing Platform"/>
            <person name="Ma L.-J."/>
            <person name="Dead R."/>
            <person name="Young S."/>
            <person name="Zeng Q."/>
            <person name="Koehrsen M."/>
            <person name="Alvarado L."/>
            <person name="Berlin A."/>
            <person name="Chapman S.B."/>
            <person name="Chen Z."/>
            <person name="Freedman E."/>
            <person name="Gellesch M."/>
            <person name="Goldberg J."/>
            <person name="Griggs A."/>
            <person name="Gujja S."/>
            <person name="Heilman E.R."/>
            <person name="Heiman D."/>
            <person name="Hepburn T."/>
            <person name="Howarth C."/>
            <person name="Jen D."/>
            <person name="Larson L."/>
            <person name="Mehta T."/>
            <person name="Neiman D."/>
            <person name="Pearson M."/>
            <person name="Roberts A."/>
            <person name="Saif S."/>
            <person name="Shea T."/>
            <person name="Shenoy N."/>
            <person name="Sisk P."/>
            <person name="Stolte C."/>
            <person name="Sykes S."/>
            <person name="Walk T."/>
            <person name="White J."/>
            <person name="Yandava C."/>
            <person name="Haas B."/>
            <person name="Nusbaum C."/>
            <person name="Birren B."/>
        </authorList>
    </citation>
    <scope>NUCLEOTIDE SEQUENCE [LARGE SCALE GENOMIC DNA]</scope>
    <source>
        <strain evidence="4">R3-111a-1</strain>
    </source>
</reference>
<dbReference type="GeneID" id="20352570"/>
<keyword evidence="4" id="KW-1185">Reference proteome</keyword>
<gene>
    <name evidence="3" type="primary">20352570</name>
    <name evidence="2" type="ORF">GGTG_12112</name>
</gene>
<organism evidence="2">
    <name type="scientific">Gaeumannomyces tritici (strain R3-111a-1)</name>
    <name type="common">Wheat and barley take-all root rot fungus</name>
    <name type="synonym">Gaeumannomyces graminis var. tritici</name>
    <dbReference type="NCBI Taxonomy" id="644352"/>
    <lineage>
        <taxon>Eukaryota</taxon>
        <taxon>Fungi</taxon>
        <taxon>Dikarya</taxon>
        <taxon>Ascomycota</taxon>
        <taxon>Pezizomycotina</taxon>
        <taxon>Sordariomycetes</taxon>
        <taxon>Sordariomycetidae</taxon>
        <taxon>Magnaporthales</taxon>
        <taxon>Magnaporthaceae</taxon>
        <taxon>Gaeumannomyces</taxon>
    </lineage>
</organism>
<sequence length="65" mass="6896">MFTGPGHSGLIPRRLATACSCNTNSATPEDPRPAAKAGENPQTGSRLDLKKFKGNNKGPHPKRVL</sequence>
<reference evidence="2" key="3">
    <citation type="submission" date="2010-09" db="EMBL/GenBank/DDBJ databases">
        <title>Annotation of Gaeumannomyces graminis var. tritici R3-111a-1.</title>
        <authorList>
            <consortium name="The Broad Institute Genome Sequencing Platform"/>
            <person name="Ma L.-J."/>
            <person name="Dead R."/>
            <person name="Young S.K."/>
            <person name="Zeng Q."/>
            <person name="Gargeya S."/>
            <person name="Fitzgerald M."/>
            <person name="Haas B."/>
            <person name="Abouelleil A."/>
            <person name="Alvarado L."/>
            <person name="Arachchi H.M."/>
            <person name="Berlin A."/>
            <person name="Brown A."/>
            <person name="Chapman S.B."/>
            <person name="Chen Z."/>
            <person name="Dunbar C."/>
            <person name="Freedman E."/>
            <person name="Gearin G."/>
            <person name="Gellesch M."/>
            <person name="Goldberg J."/>
            <person name="Griggs A."/>
            <person name="Gujja S."/>
            <person name="Heiman D."/>
            <person name="Howarth C."/>
            <person name="Larson L."/>
            <person name="Lui A."/>
            <person name="MacDonald P.J.P."/>
            <person name="Mehta T."/>
            <person name="Montmayeur A."/>
            <person name="Murphy C."/>
            <person name="Neiman D."/>
            <person name="Pearson M."/>
            <person name="Priest M."/>
            <person name="Roberts A."/>
            <person name="Saif S."/>
            <person name="Shea T."/>
            <person name="Shenoy N."/>
            <person name="Sisk P."/>
            <person name="Stolte C."/>
            <person name="Sykes S."/>
            <person name="Yandava C."/>
            <person name="Wortman J."/>
            <person name="Nusbaum C."/>
            <person name="Birren B."/>
        </authorList>
    </citation>
    <scope>NUCLEOTIDE SEQUENCE</scope>
    <source>
        <strain evidence="2">R3-111a-1</strain>
    </source>
</reference>
<evidence type="ECO:0000313" key="4">
    <source>
        <dbReference type="Proteomes" id="UP000006039"/>
    </source>
</evidence>
<reference evidence="3" key="5">
    <citation type="submission" date="2018-04" db="UniProtKB">
        <authorList>
            <consortium name="EnsemblFungi"/>
        </authorList>
    </citation>
    <scope>IDENTIFICATION</scope>
    <source>
        <strain evidence="3">R3-111a-1</strain>
    </source>
</reference>
<reference evidence="3" key="4">
    <citation type="journal article" date="2015" name="G3 (Bethesda)">
        <title>Genome sequences of three phytopathogenic species of the Magnaporthaceae family of fungi.</title>
        <authorList>
            <person name="Okagaki L.H."/>
            <person name="Nunes C.C."/>
            <person name="Sailsbery J."/>
            <person name="Clay B."/>
            <person name="Brown D."/>
            <person name="John T."/>
            <person name="Oh Y."/>
            <person name="Young N."/>
            <person name="Fitzgerald M."/>
            <person name="Haas B.J."/>
            <person name="Zeng Q."/>
            <person name="Young S."/>
            <person name="Adiconis X."/>
            <person name="Fan L."/>
            <person name="Levin J.Z."/>
            <person name="Mitchell T.K."/>
            <person name="Okubara P.A."/>
            <person name="Farman M.L."/>
            <person name="Kohn L.M."/>
            <person name="Birren B."/>
            <person name="Ma L.-J."/>
            <person name="Dean R.A."/>
        </authorList>
    </citation>
    <scope>NUCLEOTIDE SEQUENCE</scope>
    <source>
        <strain evidence="3">R3-111a-1</strain>
    </source>
</reference>
<dbReference type="EnsemblFungi" id="EJT71091">
    <property type="protein sequence ID" value="EJT71091"/>
    <property type="gene ID" value="GGTG_12112"/>
</dbReference>
<dbReference type="VEuPathDB" id="FungiDB:GGTG_12112"/>
<proteinExistence type="predicted"/>
<evidence type="ECO:0000313" key="3">
    <source>
        <dbReference type="EnsemblFungi" id="EJT71091"/>
    </source>
</evidence>
<accession>J3PF33</accession>
<dbReference type="AlphaFoldDB" id="J3PF33"/>
<dbReference type="RefSeq" id="XP_009228269.1">
    <property type="nucleotide sequence ID" value="XM_009230005.1"/>
</dbReference>
<evidence type="ECO:0000313" key="2">
    <source>
        <dbReference type="EMBL" id="EJT71091.1"/>
    </source>
</evidence>
<dbReference type="EMBL" id="GL385401">
    <property type="protein sequence ID" value="EJT71091.1"/>
    <property type="molecule type" value="Genomic_DNA"/>
</dbReference>
<dbReference type="Proteomes" id="UP000006039">
    <property type="component" value="Unassembled WGS sequence"/>
</dbReference>